<feature type="transmembrane region" description="Helical" evidence="10">
    <location>
        <begin position="533"/>
        <end position="557"/>
    </location>
</feature>
<dbReference type="PANTHER" id="PTHR23517:SF15">
    <property type="entry name" value="PROTON-DEPENDENT OLIGOPEPTIDE FAMILY TRANSPORT PROTEIN"/>
    <property type="match status" value="1"/>
</dbReference>
<sequence length="629" mass="69357">MSSSVPSEIPTTRHPSGLYALFATELWERFSYYGMRALLVLYLTDALYFGMKRPDALEIYGIYTGLVYLTPLLGGALADRFLGQRKAIFIGGLLMAMGQFTLAMGMDYLYYGLGLIILGNGFFKPNISTMVGALYPEKDPRRDGAFTIFYMGINIGAFLAPLICGYVAESIGNGHNWHYGFTVAGIGMVLSVIIFQGFQGTLQQAGMPPGRGSSTPGAGVGQPAARLGLRDYVEILIVTAVVTGLTIAGVLFWPWLRVIWTPEWLLAVLPESEGIQSLATWGWRGLLIAALWFLGGRRSKSHSLEPFTSEEKQRILLIFILVLFSTLFWTGFEQAGGTMNIFARDNTDRTISINQAALADGETRYGITPENPDDLPGRVKALQERIVRDFEAKYPAPPTKAEEQAEEPHGEATAPPTLPARVEVVIKRIQEQLNVRDITSEERQTLEEDQRRLTGQLAAVTQEIPTTWYQAVNPFFIFMLAPFFSVLWTKLAKSQFKFSAIAKLGLGLVLLGVGFFVMTFAQAQADTQGKAAAWMLVVVYFIHTVGELFLSPIGLSLVNRLSPTRIASLMMAVWFLSSALANYVAGILESIVVRYDIDLWWFLTGLGVGSGILLILLTPVLSRLAHGRD</sequence>
<evidence type="ECO:0000256" key="7">
    <source>
        <dbReference type="ARBA" id="ARBA00023136"/>
    </source>
</evidence>
<evidence type="ECO:0000256" key="6">
    <source>
        <dbReference type="ARBA" id="ARBA00022989"/>
    </source>
</evidence>
<evidence type="ECO:0000256" key="2">
    <source>
        <dbReference type="ARBA" id="ARBA00022448"/>
    </source>
</evidence>
<dbReference type="InterPro" id="IPR050171">
    <property type="entry name" value="MFS_Transporters"/>
</dbReference>
<dbReference type="InParanoid" id="E8R5I5"/>
<reference evidence="11 12" key="2">
    <citation type="journal article" date="2011" name="Stand. Genomic Sci.">
        <title>Complete genome sequence of Isosphaera pallida type strain (IS1B).</title>
        <authorList>
            <consortium name="US DOE Joint Genome Institute (JGI-PGF)"/>
            <person name="Goker M."/>
            <person name="Cleland D."/>
            <person name="Saunders E."/>
            <person name="Lapidus A."/>
            <person name="Nolan M."/>
            <person name="Lucas S."/>
            <person name="Hammon N."/>
            <person name="Deshpande S."/>
            <person name="Cheng J.F."/>
            <person name="Tapia R."/>
            <person name="Han C."/>
            <person name="Goodwin L."/>
            <person name="Pitluck S."/>
            <person name="Liolios K."/>
            <person name="Pagani I."/>
            <person name="Ivanova N."/>
            <person name="Mavromatis K."/>
            <person name="Pati A."/>
            <person name="Chen A."/>
            <person name="Palaniappan K."/>
            <person name="Land M."/>
            <person name="Hauser L."/>
            <person name="Chang Y.J."/>
            <person name="Jeffries C.D."/>
            <person name="Detter J.C."/>
            <person name="Beck B."/>
            <person name="Woyke T."/>
            <person name="Bristow J."/>
            <person name="Eisen J.A."/>
            <person name="Markowitz V."/>
            <person name="Hugenholtz P."/>
            <person name="Kyrpides N.C."/>
            <person name="Klenk H.P."/>
        </authorList>
    </citation>
    <scope>NUCLEOTIDE SEQUENCE [LARGE SCALE GENOMIC DNA]</scope>
    <source>
        <strain evidence="12">ATCC 43644 / DSM 9630 / IS1B</strain>
    </source>
</reference>
<feature type="region of interest" description="Disordered" evidence="9">
    <location>
        <begin position="393"/>
        <end position="415"/>
    </location>
</feature>
<dbReference type="Proteomes" id="UP000008631">
    <property type="component" value="Chromosome"/>
</dbReference>
<dbReference type="Gene3D" id="1.20.1250.20">
    <property type="entry name" value="MFS general substrate transporter like domains"/>
    <property type="match status" value="2"/>
</dbReference>
<evidence type="ECO:0000256" key="9">
    <source>
        <dbReference type="SAM" id="MobiDB-lite"/>
    </source>
</evidence>
<protein>
    <submittedName>
        <fullName evidence="11">Amino acid/peptide transporter</fullName>
    </submittedName>
</protein>
<feature type="transmembrane region" description="Helical" evidence="10">
    <location>
        <begin position="235"/>
        <end position="255"/>
    </location>
</feature>
<dbReference type="SUPFAM" id="SSF103473">
    <property type="entry name" value="MFS general substrate transporter"/>
    <property type="match status" value="2"/>
</dbReference>
<feature type="transmembrane region" description="Helical" evidence="10">
    <location>
        <begin position="468"/>
        <end position="488"/>
    </location>
</feature>
<evidence type="ECO:0000256" key="5">
    <source>
        <dbReference type="ARBA" id="ARBA00022856"/>
    </source>
</evidence>
<evidence type="ECO:0000256" key="10">
    <source>
        <dbReference type="SAM" id="Phobius"/>
    </source>
</evidence>
<keyword evidence="5" id="KW-0653">Protein transport</keyword>
<dbReference type="AlphaFoldDB" id="E8R5I5"/>
<dbReference type="EMBL" id="CP002353">
    <property type="protein sequence ID" value="ADV61734.1"/>
    <property type="molecule type" value="Genomic_DNA"/>
</dbReference>
<gene>
    <name evidence="11" type="ordered locus">Isop_1147</name>
</gene>
<dbReference type="eggNOG" id="COG3948">
    <property type="taxonomic scope" value="Bacteria"/>
</dbReference>
<dbReference type="KEGG" id="ipa:Isop_1147"/>
<feature type="transmembrane region" description="Helical" evidence="10">
    <location>
        <begin position="599"/>
        <end position="621"/>
    </location>
</feature>
<dbReference type="FunCoup" id="E8R5I5">
    <property type="interactions" value="131"/>
</dbReference>
<feature type="transmembrane region" description="Helical" evidence="10">
    <location>
        <begin position="569"/>
        <end position="593"/>
    </location>
</feature>
<comment type="similarity">
    <text evidence="8">Belongs to the major facilitator superfamily. Proton-dependent oligopeptide transporter (POT/PTR) (TC 2.A.17) family.</text>
</comment>
<dbReference type="Pfam" id="PF00854">
    <property type="entry name" value="PTR2"/>
    <property type="match status" value="2"/>
</dbReference>
<evidence type="ECO:0000256" key="4">
    <source>
        <dbReference type="ARBA" id="ARBA00022692"/>
    </source>
</evidence>
<dbReference type="NCBIfam" id="TIGR00924">
    <property type="entry name" value="yjdL_sub1_fam"/>
    <property type="match status" value="1"/>
</dbReference>
<dbReference type="RefSeq" id="WP_013564023.1">
    <property type="nucleotide sequence ID" value="NC_014962.1"/>
</dbReference>
<feature type="transmembrane region" description="Helical" evidence="10">
    <location>
        <begin position="500"/>
        <end position="521"/>
    </location>
</feature>
<reference key="1">
    <citation type="submission" date="2010-11" db="EMBL/GenBank/DDBJ databases">
        <title>The complete sequence of chromosome of Isophaera pallida ATCC 43644.</title>
        <authorList>
            <consortium name="US DOE Joint Genome Institute (JGI-PGF)"/>
            <person name="Lucas S."/>
            <person name="Copeland A."/>
            <person name="Lapidus A."/>
            <person name="Bruce D."/>
            <person name="Goodwin L."/>
            <person name="Pitluck S."/>
            <person name="Kyrpides N."/>
            <person name="Mavromatis K."/>
            <person name="Pagani I."/>
            <person name="Ivanova N."/>
            <person name="Saunders E."/>
            <person name="Brettin T."/>
            <person name="Detter J.C."/>
            <person name="Han C."/>
            <person name="Tapia R."/>
            <person name="Land M."/>
            <person name="Hauser L."/>
            <person name="Markowitz V."/>
            <person name="Cheng J.-F."/>
            <person name="Hugenholtz P."/>
            <person name="Woyke T."/>
            <person name="Wu D."/>
            <person name="Eisen J.A."/>
        </authorList>
    </citation>
    <scope>NUCLEOTIDE SEQUENCE</scope>
    <source>
        <strain>ATCC 43644</strain>
    </source>
</reference>
<proteinExistence type="inferred from homology"/>
<dbReference type="InterPro" id="IPR018456">
    <property type="entry name" value="PTR2_symporter_CS"/>
</dbReference>
<dbReference type="GO" id="GO:0005886">
    <property type="term" value="C:plasma membrane"/>
    <property type="evidence" value="ECO:0007669"/>
    <property type="project" value="UniProtKB-SubCell"/>
</dbReference>
<evidence type="ECO:0000256" key="8">
    <source>
        <dbReference type="RuleBase" id="RU003755"/>
    </source>
</evidence>
<dbReference type="PROSITE" id="PS01022">
    <property type="entry name" value="PTR2_1"/>
    <property type="match status" value="1"/>
</dbReference>
<evidence type="ECO:0000256" key="1">
    <source>
        <dbReference type="ARBA" id="ARBA00004651"/>
    </source>
</evidence>
<feature type="transmembrane region" description="Helical" evidence="10">
    <location>
        <begin position="275"/>
        <end position="294"/>
    </location>
</feature>
<accession>E8R5I5</accession>
<dbReference type="PROSITE" id="PS01023">
    <property type="entry name" value="PTR2_2"/>
    <property type="match status" value="1"/>
</dbReference>
<dbReference type="STRING" id="575540.Isop_1147"/>
<keyword evidence="12" id="KW-1185">Reference proteome</keyword>
<feature type="transmembrane region" description="Helical" evidence="10">
    <location>
        <begin position="57"/>
        <end position="78"/>
    </location>
</feature>
<comment type="subcellular location">
    <subcellularLocation>
        <location evidence="1">Cell membrane</location>
        <topology evidence="1">Multi-pass membrane protein</topology>
    </subcellularLocation>
    <subcellularLocation>
        <location evidence="8">Membrane</location>
        <topology evidence="8">Multi-pass membrane protein</topology>
    </subcellularLocation>
</comment>
<dbReference type="GO" id="GO:1904680">
    <property type="term" value="F:peptide transmembrane transporter activity"/>
    <property type="evidence" value="ECO:0007669"/>
    <property type="project" value="InterPro"/>
</dbReference>
<feature type="transmembrane region" description="Helical" evidence="10">
    <location>
        <begin position="33"/>
        <end position="51"/>
    </location>
</feature>
<evidence type="ECO:0000256" key="3">
    <source>
        <dbReference type="ARBA" id="ARBA00022475"/>
    </source>
</evidence>
<evidence type="ECO:0000313" key="12">
    <source>
        <dbReference type="Proteomes" id="UP000008631"/>
    </source>
</evidence>
<name>E8R5I5_ISOPI</name>
<dbReference type="InterPro" id="IPR000109">
    <property type="entry name" value="POT_fam"/>
</dbReference>
<dbReference type="InterPro" id="IPR005279">
    <property type="entry name" value="Dipep/tripep_permease"/>
</dbReference>
<keyword evidence="4 8" id="KW-0812">Transmembrane</keyword>
<keyword evidence="2 8" id="KW-0813">Transport</keyword>
<feature type="transmembrane region" description="Helical" evidence="10">
    <location>
        <begin position="110"/>
        <end position="135"/>
    </location>
</feature>
<keyword evidence="6 10" id="KW-1133">Transmembrane helix</keyword>
<feature type="transmembrane region" description="Helical" evidence="10">
    <location>
        <begin position="315"/>
        <end position="332"/>
    </location>
</feature>
<dbReference type="GO" id="GO:0006857">
    <property type="term" value="P:oligopeptide transport"/>
    <property type="evidence" value="ECO:0007669"/>
    <property type="project" value="InterPro"/>
</dbReference>
<dbReference type="PANTHER" id="PTHR23517">
    <property type="entry name" value="RESISTANCE PROTEIN MDTM, PUTATIVE-RELATED-RELATED"/>
    <property type="match status" value="1"/>
</dbReference>
<evidence type="ECO:0000313" key="11">
    <source>
        <dbReference type="EMBL" id="ADV61734.1"/>
    </source>
</evidence>
<feature type="compositionally biased region" description="Basic and acidic residues" evidence="9">
    <location>
        <begin position="400"/>
        <end position="410"/>
    </location>
</feature>
<dbReference type="eggNOG" id="COG3104">
    <property type="taxonomic scope" value="Bacteria"/>
</dbReference>
<keyword evidence="7 10" id="KW-0472">Membrane</keyword>
<dbReference type="HOGENOM" id="CLU_004790_0_2_0"/>
<keyword evidence="5" id="KW-0571">Peptide transport</keyword>
<organism evidence="11 12">
    <name type="scientific">Isosphaera pallida (strain ATCC 43644 / DSM 9630 / IS1B)</name>
    <dbReference type="NCBI Taxonomy" id="575540"/>
    <lineage>
        <taxon>Bacteria</taxon>
        <taxon>Pseudomonadati</taxon>
        <taxon>Planctomycetota</taxon>
        <taxon>Planctomycetia</taxon>
        <taxon>Isosphaerales</taxon>
        <taxon>Isosphaeraceae</taxon>
        <taxon>Isosphaera</taxon>
    </lineage>
</organism>
<keyword evidence="3" id="KW-1003">Cell membrane</keyword>
<feature type="transmembrane region" description="Helical" evidence="10">
    <location>
        <begin position="180"/>
        <end position="198"/>
    </location>
</feature>
<dbReference type="InterPro" id="IPR036259">
    <property type="entry name" value="MFS_trans_sf"/>
</dbReference>
<dbReference type="CDD" id="cd17346">
    <property type="entry name" value="MFS_DtpA_like"/>
    <property type="match status" value="1"/>
</dbReference>
<feature type="transmembrane region" description="Helical" evidence="10">
    <location>
        <begin position="147"/>
        <end position="168"/>
    </location>
</feature>